<protein>
    <submittedName>
        <fullName evidence="1">Uncharacterized protein</fullName>
    </submittedName>
</protein>
<proteinExistence type="predicted"/>
<organism evidence="1">
    <name type="scientific">Lepeophtheirus salmonis</name>
    <name type="common">Salmon louse</name>
    <name type="synonym">Caligus salmonis</name>
    <dbReference type="NCBI Taxonomy" id="72036"/>
    <lineage>
        <taxon>Eukaryota</taxon>
        <taxon>Metazoa</taxon>
        <taxon>Ecdysozoa</taxon>
        <taxon>Arthropoda</taxon>
        <taxon>Crustacea</taxon>
        <taxon>Multicrustacea</taxon>
        <taxon>Hexanauplia</taxon>
        <taxon>Copepoda</taxon>
        <taxon>Siphonostomatoida</taxon>
        <taxon>Caligidae</taxon>
        <taxon>Lepeophtheirus</taxon>
    </lineage>
</organism>
<reference evidence="1" key="1">
    <citation type="submission" date="2014-05" db="EMBL/GenBank/DDBJ databases">
        <authorList>
            <person name="Chronopoulou M."/>
        </authorList>
    </citation>
    <scope>NUCLEOTIDE SEQUENCE</scope>
    <source>
        <tissue evidence="1">Whole organism</tissue>
    </source>
</reference>
<accession>A0A0K2VK29</accession>
<dbReference type="AlphaFoldDB" id="A0A0K2VK29"/>
<sequence>MEGKFILEMTFSIKVITMISNFVEHGLVLNIIRRSPSPINSVYVYFVSYYKKYFNNLSSCCPWQTN</sequence>
<dbReference type="EMBL" id="HACA01033462">
    <property type="protein sequence ID" value="CDW50823.1"/>
    <property type="molecule type" value="Transcribed_RNA"/>
</dbReference>
<evidence type="ECO:0000313" key="1">
    <source>
        <dbReference type="EMBL" id="CDW50823.1"/>
    </source>
</evidence>
<name>A0A0K2VK29_LEPSM</name>